<evidence type="ECO:0000313" key="1">
    <source>
        <dbReference type="EMBL" id="EIW75401.1"/>
    </source>
</evidence>
<dbReference type="KEGG" id="cput:CONPUDRAFT_65682"/>
<protein>
    <submittedName>
        <fullName evidence="1">Uncharacterized protein</fullName>
    </submittedName>
</protein>
<dbReference type="EMBL" id="JH711588">
    <property type="protein sequence ID" value="EIW75401.1"/>
    <property type="molecule type" value="Genomic_DNA"/>
</dbReference>
<dbReference type="PANTHER" id="PTHR46579">
    <property type="entry name" value="F5/8 TYPE C DOMAIN-CONTAINING PROTEIN-RELATED"/>
    <property type="match status" value="1"/>
</dbReference>
<dbReference type="GeneID" id="19208439"/>
<sequence length="873" mass="98846">LENLQRDMSYIMRIRSASLDEGIGLKGDALTRLRNPPTRPIEILSPETLLTLRMLEAMEHAPEEAYNKVRDAINECFTTSIPSLHKTKDCLADISGVQAVHDDMCVASCVAFTGDSAHLEECPDCGEPRYDQKKLQESHGRTKAPRLVMTTYLLGPQVQALWRHTETALKMHYKRRRTREILEEIRRNPGHVPDAYDDILTGSAYLNALREGRIKPTDTLVMLSIDGAQLSDKKGSMVHIYTWIIIDLSPEHRYKKRYVLPGGVIPGPNKPKYLPSFLFTGMHHISALQKEPLRLWDASEDRLFQSHLFLVLVLADGPGLLCYSNMVGHGGKYGCRMNCDLYGRRITGSVYYPALLEPSNWTQTADTRGDIDPRTICAISSAQYIDKLRRLLGSQTAGTYRKNRLETGIVGPSLLLGLQPDKILGIPENFTSELMHYTGANMPSLWVNLWRGSKDLVHTTDDVSTWDWRVLTGDVWIAHGALVIAAHEHIPSSHGKLPRNPEQAWNSGYKAQENNVWLYGLCPGLLFGVLPLEYWQNFCRFVKGIRIMHQYSITPAQLNDARQTLVDWELEFERLYYRRQKNRLHFVRPCVHLTHHLAAEAARVGSPMCSSQYPMERTIGNLKEELRQPSNIFANLAQRGLLRAQMNALKAMYPMLETSKDDQDPSGSISLGGGYVFLFKKERTNLLSLRESERAAILSFFGAPLVRILRWARLKIPTGQIARSRWGEAANSRCTRRSRNVKIVYEGRDRFAEVVFFVQLPVVLPDGSFHLDDTNCMALVSVYSEPHAVLLGLSHGQFYTCIHTGDATLRLIDVKTIRSVVAMIPHKLTAFNDEMTRYFVMEKLGLDVLTIGGMDEPEATGLDDSLEIRDEDY</sequence>
<dbReference type="OMA" id="PRTICAI"/>
<dbReference type="PANTHER" id="PTHR46579:SF1">
    <property type="entry name" value="F5_8 TYPE C DOMAIN-CONTAINING PROTEIN"/>
    <property type="match status" value="1"/>
</dbReference>
<comment type="caution">
    <text evidence="1">The sequence shown here is derived from an EMBL/GenBank/DDBJ whole genome shotgun (WGS) entry which is preliminary data.</text>
</comment>
<name>A0A5M3M9R9_CONPW</name>
<dbReference type="OrthoDB" id="2669721at2759"/>
<dbReference type="Proteomes" id="UP000053558">
    <property type="component" value="Unassembled WGS sequence"/>
</dbReference>
<reference evidence="2" key="1">
    <citation type="journal article" date="2012" name="Science">
        <title>The Paleozoic origin of enzymatic lignin decomposition reconstructed from 31 fungal genomes.</title>
        <authorList>
            <person name="Floudas D."/>
            <person name="Binder M."/>
            <person name="Riley R."/>
            <person name="Barry K."/>
            <person name="Blanchette R.A."/>
            <person name="Henrissat B."/>
            <person name="Martinez A.T."/>
            <person name="Otillar R."/>
            <person name="Spatafora J.W."/>
            <person name="Yadav J.S."/>
            <person name="Aerts A."/>
            <person name="Benoit I."/>
            <person name="Boyd A."/>
            <person name="Carlson A."/>
            <person name="Copeland A."/>
            <person name="Coutinho P.M."/>
            <person name="de Vries R.P."/>
            <person name="Ferreira P."/>
            <person name="Findley K."/>
            <person name="Foster B."/>
            <person name="Gaskell J."/>
            <person name="Glotzer D."/>
            <person name="Gorecki P."/>
            <person name="Heitman J."/>
            <person name="Hesse C."/>
            <person name="Hori C."/>
            <person name="Igarashi K."/>
            <person name="Jurgens J.A."/>
            <person name="Kallen N."/>
            <person name="Kersten P."/>
            <person name="Kohler A."/>
            <person name="Kuees U."/>
            <person name="Kumar T.K.A."/>
            <person name="Kuo A."/>
            <person name="LaButti K."/>
            <person name="Larrondo L.F."/>
            <person name="Lindquist E."/>
            <person name="Ling A."/>
            <person name="Lombard V."/>
            <person name="Lucas S."/>
            <person name="Lundell T."/>
            <person name="Martin R."/>
            <person name="McLaughlin D.J."/>
            <person name="Morgenstern I."/>
            <person name="Morin E."/>
            <person name="Murat C."/>
            <person name="Nagy L.G."/>
            <person name="Nolan M."/>
            <person name="Ohm R.A."/>
            <person name="Patyshakuliyeva A."/>
            <person name="Rokas A."/>
            <person name="Ruiz-Duenas F.J."/>
            <person name="Sabat G."/>
            <person name="Salamov A."/>
            <person name="Samejima M."/>
            <person name="Schmutz J."/>
            <person name="Slot J.C."/>
            <person name="St John F."/>
            <person name="Stenlid J."/>
            <person name="Sun H."/>
            <person name="Sun S."/>
            <person name="Syed K."/>
            <person name="Tsang A."/>
            <person name="Wiebenga A."/>
            <person name="Young D."/>
            <person name="Pisabarro A."/>
            <person name="Eastwood D.C."/>
            <person name="Martin F."/>
            <person name="Cullen D."/>
            <person name="Grigoriev I.V."/>
            <person name="Hibbett D.S."/>
        </authorList>
    </citation>
    <scope>NUCLEOTIDE SEQUENCE [LARGE SCALE GENOMIC DNA]</scope>
    <source>
        <strain evidence="2">RWD-64-598 SS2</strain>
    </source>
</reference>
<organism evidence="1 2">
    <name type="scientific">Coniophora puteana (strain RWD-64-598)</name>
    <name type="common">Brown rot fungus</name>
    <dbReference type="NCBI Taxonomy" id="741705"/>
    <lineage>
        <taxon>Eukaryota</taxon>
        <taxon>Fungi</taxon>
        <taxon>Dikarya</taxon>
        <taxon>Basidiomycota</taxon>
        <taxon>Agaricomycotina</taxon>
        <taxon>Agaricomycetes</taxon>
        <taxon>Agaricomycetidae</taxon>
        <taxon>Boletales</taxon>
        <taxon>Coniophorineae</taxon>
        <taxon>Coniophoraceae</taxon>
        <taxon>Coniophora</taxon>
    </lineage>
</organism>
<dbReference type="RefSeq" id="XP_007774096.1">
    <property type="nucleotide sequence ID" value="XM_007775906.1"/>
</dbReference>
<feature type="non-terminal residue" evidence="1">
    <location>
        <position position="1"/>
    </location>
</feature>
<keyword evidence="2" id="KW-1185">Reference proteome</keyword>
<proteinExistence type="predicted"/>
<evidence type="ECO:0000313" key="2">
    <source>
        <dbReference type="Proteomes" id="UP000053558"/>
    </source>
</evidence>
<dbReference type="AlphaFoldDB" id="A0A5M3M9R9"/>
<accession>A0A5M3M9R9</accession>
<gene>
    <name evidence="1" type="ORF">CONPUDRAFT_65682</name>
</gene>